<feature type="binding site" evidence="13">
    <location>
        <position position="263"/>
    </location>
    <ligand>
        <name>ATP</name>
        <dbReference type="ChEBI" id="CHEBI:30616"/>
    </ligand>
</feature>
<dbReference type="Gene3D" id="3.40.1110.10">
    <property type="entry name" value="Calcium-transporting ATPase, cytoplasmic domain N"/>
    <property type="match status" value="1"/>
</dbReference>
<dbReference type="InterPro" id="IPR036412">
    <property type="entry name" value="HAD-like_sf"/>
</dbReference>
<feature type="binding site" evidence="13">
    <location>
        <position position="356"/>
    </location>
    <ligand>
        <name>ATP</name>
        <dbReference type="ChEBI" id="CHEBI:30616"/>
    </ligand>
</feature>
<dbReference type="SUPFAM" id="SSF81660">
    <property type="entry name" value="Metal cation-transporting ATPase, ATP-binding domain N"/>
    <property type="match status" value="1"/>
</dbReference>
<dbReference type="InterPro" id="IPR023214">
    <property type="entry name" value="HAD_sf"/>
</dbReference>
<comment type="catalytic activity">
    <reaction evidence="12 15">
        <text>ATP + H2O + phospholipidSide 1 = ADP + phosphate + phospholipidSide 2.</text>
        <dbReference type="EC" id="7.6.2.1"/>
    </reaction>
</comment>
<reference evidence="18" key="1">
    <citation type="journal article" date="2017" name="Nat. Commun.">
        <title>The North American bullfrog draft genome provides insight into hormonal regulation of long noncoding RNA.</title>
        <authorList>
            <person name="Hammond S.A."/>
            <person name="Warren R.L."/>
            <person name="Vandervalk B.P."/>
            <person name="Kucuk E."/>
            <person name="Khan H."/>
            <person name="Gibb E.A."/>
            <person name="Pandoh P."/>
            <person name="Kirk H."/>
            <person name="Zhao Y."/>
            <person name="Jones M."/>
            <person name="Mungall A.J."/>
            <person name="Coope R."/>
            <person name="Pleasance S."/>
            <person name="Moore R.A."/>
            <person name="Holt R.A."/>
            <person name="Round J.M."/>
            <person name="Ohora S."/>
            <person name="Walle B.V."/>
            <person name="Veldhoen N."/>
            <person name="Helbing C.C."/>
            <person name="Birol I."/>
        </authorList>
    </citation>
    <scope>NUCLEOTIDE SEQUENCE [LARGE SCALE GENOMIC DNA]</scope>
</reference>
<feature type="binding site" evidence="13">
    <location>
        <position position="350"/>
    </location>
    <ligand>
        <name>ATP</name>
        <dbReference type="ChEBI" id="CHEBI:30616"/>
    </ligand>
</feature>
<sequence>MQFRECSVNGIKYQEINGKLVPEGVTVDFPDGASTSLSVEEELFFKAVSLCHTVHISHEQSESSVDGLRYSNGISTQMEYYASSPDEKALVEASKRMGVAFSGTSGDVMEIKILGKLERYKLLHVLEFDANRRRMSVIVQSPSGDKILFTKGAESAILPNTKSGEIERTRLHVDEFASKGLRTLCVAFRRFTAEEYQDIDQQLHEARTALQHREERLADVFNLIEKDLELLGATGVEDKLQDKVQETIEALRLAGIKVWVLTGDKHETAVSVSLSCGHFHRTMNILELVQQKSDRECAEQLRQLARRLKDDHVIQHGLVVDGASLSLALREHEKLFMDVCRSCSAVLCCRMAPLQKAKVVRLLKISPEKPITLAIGDGANDVSMIQEAHVGIGIMGKEGRQAVRNSDYAIARFKFLSKLLLVHGHYYYIRVATLVQYFFYKNVCFITPQFLYQFFCLFSQQTLYDSVYLTLYNICFTSLPILVYSLFEQHVHPHVLHTKPGLYRDISKNALLGFKPFLYWTLLGFAHAFIFFFGSYFLMGEDTSLLGNGQVCNNVLTLCFFYCRKEF</sequence>
<feature type="binding site" evidence="14">
    <location>
        <position position="381"/>
    </location>
    <ligand>
        <name>Mg(2+)</name>
        <dbReference type="ChEBI" id="CHEBI:18420"/>
    </ligand>
</feature>
<evidence type="ECO:0000313" key="18">
    <source>
        <dbReference type="Proteomes" id="UP000228934"/>
    </source>
</evidence>
<dbReference type="InterPro" id="IPR023299">
    <property type="entry name" value="ATPase_P-typ_cyto_dom_N"/>
</dbReference>
<dbReference type="Pfam" id="PF13246">
    <property type="entry name" value="Cation_ATPase"/>
    <property type="match status" value="1"/>
</dbReference>
<feature type="binding site" evidence="13">
    <location>
        <position position="381"/>
    </location>
    <ligand>
        <name>ATP</name>
        <dbReference type="ChEBI" id="CHEBI:30616"/>
    </ligand>
</feature>
<evidence type="ECO:0000256" key="14">
    <source>
        <dbReference type="PIRSR" id="PIRSR606539-3"/>
    </source>
</evidence>
<evidence type="ECO:0000256" key="12">
    <source>
        <dbReference type="ARBA" id="ARBA00034036"/>
    </source>
</evidence>
<evidence type="ECO:0000313" key="17">
    <source>
        <dbReference type="EMBL" id="PIO31409.1"/>
    </source>
</evidence>
<dbReference type="OrthoDB" id="377733at2759"/>
<keyword evidence="9 15" id="KW-1278">Translocase</keyword>
<keyword evidence="18" id="KW-1185">Reference proteome</keyword>
<name>A0A2G9RU32_AQUCT</name>
<evidence type="ECO:0000256" key="3">
    <source>
        <dbReference type="ARBA" id="ARBA00008109"/>
    </source>
</evidence>
<keyword evidence="5 14" id="KW-0479">Metal-binding</keyword>
<evidence type="ECO:0000256" key="5">
    <source>
        <dbReference type="ARBA" id="ARBA00022723"/>
    </source>
</evidence>
<dbReference type="Gene3D" id="3.40.50.1000">
    <property type="entry name" value="HAD superfamily/HAD-like"/>
    <property type="match status" value="1"/>
</dbReference>
<dbReference type="NCBIfam" id="TIGR01652">
    <property type="entry name" value="ATPase-Plipid"/>
    <property type="match status" value="1"/>
</dbReference>
<evidence type="ECO:0000256" key="6">
    <source>
        <dbReference type="ARBA" id="ARBA00022741"/>
    </source>
</evidence>
<feature type="binding site" evidence="13">
    <location>
        <position position="87"/>
    </location>
    <ligand>
        <name>ATP</name>
        <dbReference type="ChEBI" id="CHEBI:30616"/>
    </ligand>
</feature>
<comment type="similarity">
    <text evidence="3 15">Belongs to the cation transport ATPase (P-type) (TC 3.A.3) family. Type IV subfamily.</text>
</comment>
<evidence type="ECO:0000256" key="4">
    <source>
        <dbReference type="ARBA" id="ARBA00022692"/>
    </source>
</evidence>
<keyword evidence="11 15" id="KW-0472">Membrane</keyword>
<evidence type="ECO:0000256" key="11">
    <source>
        <dbReference type="ARBA" id="ARBA00023136"/>
    </source>
</evidence>
<dbReference type="GO" id="GO:0005886">
    <property type="term" value="C:plasma membrane"/>
    <property type="evidence" value="ECO:0007669"/>
    <property type="project" value="TreeGrafter"/>
</dbReference>
<dbReference type="GO" id="GO:0005524">
    <property type="term" value="F:ATP binding"/>
    <property type="evidence" value="ECO:0007669"/>
    <property type="project" value="UniProtKB-UniRule"/>
</dbReference>
<feature type="binding site" evidence="13">
    <location>
        <position position="380"/>
    </location>
    <ligand>
        <name>ATP</name>
        <dbReference type="ChEBI" id="CHEBI:30616"/>
    </ligand>
</feature>
<feature type="binding site" evidence="13">
    <location>
        <position position="262"/>
    </location>
    <ligand>
        <name>ATP</name>
        <dbReference type="ChEBI" id="CHEBI:30616"/>
    </ligand>
</feature>
<evidence type="ECO:0000256" key="10">
    <source>
        <dbReference type="ARBA" id="ARBA00022989"/>
    </source>
</evidence>
<dbReference type="GO" id="GO:0140326">
    <property type="term" value="F:ATPase-coupled intramembrane lipid transporter activity"/>
    <property type="evidence" value="ECO:0007669"/>
    <property type="project" value="UniProtKB-EC"/>
</dbReference>
<dbReference type="Pfam" id="PF16212">
    <property type="entry name" value="PhoLip_ATPase_C"/>
    <property type="match status" value="1"/>
</dbReference>
<dbReference type="EMBL" id="KV931908">
    <property type="protein sequence ID" value="PIO31409.1"/>
    <property type="molecule type" value="Genomic_DNA"/>
</dbReference>
<dbReference type="GO" id="GO:0055037">
    <property type="term" value="C:recycling endosome"/>
    <property type="evidence" value="ECO:0007669"/>
    <property type="project" value="TreeGrafter"/>
</dbReference>
<evidence type="ECO:0000256" key="13">
    <source>
        <dbReference type="PIRSR" id="PIRSR606539-2"/>
    </source>
</evidence>
<evidence type="ECO:0000256" key="1">
    <source>
        <dbReference type="ARBA" id="ARBA00001946"/>
    </source>
</evidence>
<dbReference type="GO" id="GO:0016887">
    <property type="term" value="F:ATP hydrolysis activity"/>
    <property type="evidence" value="ECO:0007669"/>
    <property type="project" value="InterPro"/>
</dbReference>
<dbReference type="InterPro" id="IPR023298">
    <property type="entry name" value="ATPase_P-typ_TM_dom_sf"/>
</dbReference>
<proteinExistence type="inferred from homology"/>
<feature type="transmembrane region" description="Helical" evidence="15">
    <location>
        <begin position="467"/>
        <end position="487"/>
    </location>
</feature>
<dbReference type="Proteomes" id="UP000228934">
    <property type="component" value="Unassembled WGS sequence"/>
</dbReference>
<feature type="binding site" evidence="14">
    <location>
        <position position="377"/>
    </location>
    <ligand>
        <name>Mg(2+)</name>
        <dbReference type="ChEBI" id="CHEBI:18420"/>
    </ligand>
</feature>
<dbReference type="GO" id="GO:0000287">
    <property type="term" value="F:magnesium ion binding"/>
    <property type="evidence" value="ECO:0007669"/>
    <property type="project" value="UniProtKB-UniRule"/>
</dbReference>
<evidence type="ECO:0000259" key="16">
    <source>
        <dbReference type="Pfam" id="PF16212"/>
    </source>
</evidence>
<protein>
    <recommendedName>
        <fullName evidence="15">Phospholipid-transporting ATPase</fullName>
        <ecNumber evidence="15">7.6.2.1</ecNumber>
    </recommendedName>
</protein>
<evidence type="ECO:0000256" key="15">
    <source>
        <dbReference type="RuleBase" id="RU362033"/>
    </source>
</evidence>
<dbReference type="EC" id="7.6.2.1" evidence="15"/>
<gene>
    <name evidence="17" type="ORF">AB205_0088930</name>
</gene>
<dbReference type="PRINTS" id="PR00119">
    <property type="entry name" value="CATATPASE"/>
</dbReference>
<feature type="domain" description="P-type ATPase C-terminal" evidence="16">
    <location>
        <begin position="403"/>
        <end position="561"/>
    </location>
</feature>
<dbReference type="GO" id="GO:0005783">
    <property type="term" value="C:endoplasmic reticulum"/>
    <property type="evidence" value="ECO:0007669"/>
    <property type="project" value="TreeGrafter"/>
</dbReference>
<comment type="subcellular location">
    <subcellularLocation>
        <location evidence="2 15">Membrane</location>
        <topology evidence="2 15">Multi-pass membrane protein</topology>
    </subcellularLocation>
</comment>
<organism evidence="17 18">
    <name type="scientific">Aquarana catesbeiana</name>
    <name type="common">American bullfrog</name>
    <name type="synonym">Rana catesbeiana</name>
    <dbReference type="NCBI Taxonomy" id="8400"/>
    <lineage>
        <taxon>Eukaryota</taxon>
        <taxon>Metazoa</taxon>
        <taxon>Chordata</taxon>
        <taxon>Craniata</taxon>
        <taxon>Vertebrata</taxon>
        <taxon>Euteleostomi</taxon>
        <taxon>Amphibia</taxon>
        <taxon>Batrachia</taxon>
        <taxon>Anura</taxon>
        <taxon>Neobatrachia</taxon>
        <taxon>Ranoidea</taxon>
        <taxon>Ranidae</taxon>
        <taxon>Aquarana</taxon>
    </lineage>
</organism>
<evidence type="ECO:0000256" key="7">
    <source>
        <dbReference type="ARBA" id="ARBA00022840"/>
    </source>
</evidence>
<keyword evidence="7 13" id="KW-0067">ATP-binding</keyword>
<dbReference type="InterPro" id="IPR001757">
    <property type="entry name" value="P_typ_ATPase"/>
</dbReference>
<feature type="binding site" evidence="13">
    <location>
        <position position="264"/>
    </location>
    <ligand>
        <name>ATP</name>
        <dbReference type="ChEBI" id="CHEBI:30616"/>
    </ligand>
</feature>
<keyword evidence="6 13" id="KW-0547">Nucleotide-binding</keyword>
<dbReference type="InterPro" id="IPR032630">
    <property type="entry name" value="P_typ_ATPase_c"/>
</dbReference>
<dbReference type="SUPFAM" id="SSF56784">
    <property type="entry name" value="HAD-like"/>
    <property type="match status" value="1"/>
</dbReference>
<feature type="binding site" evidence="13">
    <location>
        <position position="182"/>
    </location>
    <ligand>
        <name>ATP</name>
        <dbReference type="ChEBI" id="CHEBI:30616"/>
    </ligand>
</feature>
<evidence type="ECO:0000256" key="8">
    <source>
        <dbReference type="ARBA" id="ARBA00022842"/>
    </source>
</evidence>
<dbReference type="SUPFAM" id="SSF81665">
    <property type="entry name" value="Calcium ATPase, transmembrane domain M"/>
    <property type="match status" value="1"/>
</dbReference>
<dbReference type="PANTHER" id="PTHR24092">
    <property type="entry name" value="PROBABLE PHOSPHOLIPID-TRANSPORTING ATPASE"/>
    <property type="match status" value="1"/>
</dbReference>
<comment type="caution">
    <text evidence="15">Lacks conserved residue(s) required for the propagation of feature annotation.</text>
</comment>
<dbReference type="GO" id="GO:0045332">
    <property type="term" value="P:phospholipid translocation"/>
    <property type="evidence" value="ECO:0007669"/>
    <property type="project" value="TreeGrafter"/>
</dbReference>
<keyword evidence="8 14" id="KW-0460">Magnesium</keyword>
<accession>A0A2G9RU32</accession>
<dbReference type="InterPro" id="IPR006539">
    <property type="entry name" value="P-type_ATPase_IV"/>
</dbReference>
<dbReference type="PANTHER" id="PTHR24092:SF57">
    <property type="entry name" value="PHOSPHOLIPID-TRANSPORTING ATPASE IF"/>
    <property type="match status" value="1"/>
</dbReference>
<dbReference type="FunFam" id="3.40.50.1000:FF:000034">
    <property type="entry name" value="Phospholipid-transporting ATPase"/>
    <property type="match status" value="1"/>
</dbReference>
<comment type="cofactor">
    <cofactor evidence="1 14">
        <name>Mg(2+)</name>
        <dbReference type="ChEBI" id="CHEBI:18420"/>
    </cofactor>
</comment>
<dbReference type="AlphaFoldDB" id="A0A2G9RU32"/>
<keyword evidence="10 15" id="KW-1133">Transmembrane helix</keyword>
<dbReference type="FunFam" id="3.40.1110.10:FF:000019">
    <property type="entry name" value="Phospholipid-transporting ATPase"/>
    <property type="match status" value="1"/>
</dbReference>
<feature type="transmembrane region" description="Helical" evidence="15">
    <location>
        <begin position="517"/>
        <end position="539"/>
    </location>
</feature>
<feature type="binding site" evidence="13">
    <location>
        <position position="151"/>
    </location>
    <ligand>
        <name>ATP</name>
        <dbReference type="ChEBI" id="CHEBI:30616"/>
    </ligand>
</feature>
<keyword evidence="4 15" id="KW-0812">Transmembrane</keyword>
<feature type="binding site" evidence="13">
    <location>
        <position position="128"/>
    </location>
    <ligand>
        <name>ATP</name>
        <dbReference type="ChEBI" id="CHEBI:30616"/>
    </ligand>
</feature>
<evidence type="ECO:0000256" key="2">
    <source>
        <dbReference type="ARBA" id="ARBA00004141"/>
    </source>
</evidence>
<dbReference type="NCBIfam" id="TIGR01494">
    <property type="entry name" value="ATPase_P-type"/>
    <property type="match status" value="1"/>
</dbReference>
<evidence type="ECO:0000256" key="9">
    <source>
        <dbReference type="ARBA" id="ARBA00022967"/>
    </source>
</evidence>